<evidence type="ECO:0000313" key="2">
    <source>
        <dbReference type="EMBL" id="CAB4157127.1"/>
    </source>
</evidence>
<proteinExistence type="predicted"/>
<gene>
    <name evidence="2" type="ORF">UFOVP694_3</name>
</gene>
<organism evidence="2">
    <name type="scientific">uncultured Caudovirales phage</name>
    <dbReference type="NCBI Taxonomy" id="2100421"/>
    <lineage>
        <taxon>Viruses</taxon>
        <taxon>Duplodnaviria</taxon>
        <taxon>Heunggongvirae</taxon>
        <taxon>Uroviricota</taxon>
        <taxon>Caudoviricetes</taxon>
        <taxon>Peduoviridae</taxon>
        <taxon>Maltschvirus</taxon>
        <taxon>Maltschvirus maltsch</taxon>
    </lineage>
</organism>
<protein>
    <submittedName>
        <fullName evidence="2">EGL-9 Predicted proline hydroxylase</fullName>
    </submittedName>
</protein>
<accession>A0A6J5NEA8</accession>
<reference evidence="2" key="1">
    <citation type="submission" date="2020-04" db="EMBL/GenBank/DDBJ databases">
        <authorList>
            <person name="Chiriac C."/>
            <person name="Salcher M."/>
            <person name="Ghai R."/>
            <person name="Kavagutti S V."/>
        </authorList>
    </citation>
    <scope>NUCLEOTIDE SEQUENCE</scope>
</reference>
<dbReference type="EMBL" id="LR796651">
    <property type="protein sequence ID" value="CAB4157127.1"/>
    <property type="molecule type" value="Genomic_DNA"/>
</dbReference>
<evidence type="ECO:0000259" key="1">
    <source>
        <dbReference type="Pfam" id="PF13640"/>
    </source>
</evidence>
<dbReference type="InterPro" id="IPR044862">
    <property type="entry name" value="Pro_4_hyd_alph_FE2OG_OXY"/>
</dbReference>
<dbReference type="Pfam" id="PF13640">
    <property type="entry name" value="2OG-FeII_Oxy_3"/>
    <property type="match status" value="1"/>
</dbReference>
<name>A0A6J5NEA8_9CAUD</name>
<feature type="domain" description="Prolyl 4-hydroxylase alpha subunit Fe(2+) 2OG dioxygenase" evidence="1">
    <location>
        <begin position="106"/>
        <end position="207"/>
    </location>
</feature>
<sequence length="252" mass="29816">MINNNDQLIKYFDYPTRIWTIENFFDLKTAEELSDTFYKYDDERWLTRNHTEFEDKLLSTHWDWYPKNFYKTFFDLASQNFINILEELTGIDSLIADYGLHAGGMHLHKHNGRLNLHKDAAVHPKLGLWRKLNIIVYLNKNWEESWGGELEYWNDVNGEPGEKILSIPPMFNTAVIFETDNNFWHGLPANIAAPDGQNRQSIAMFYYIENDKELVNSYAVRAMFAPTDEQKNDPNALRKIKERMETSFKYGR</sequence>
<dbReference type="Gene3D" id="2.60.120.620">
    <property type="entry name" value="q2cbj1_9rhob like domain"/>
    <property type="match status" value="1"/>
</dbReference>